<accession>A0A1Z2LB30</accession>
<reference evidence="3 4" key="1">
    <citation type="submission" date="2017-06" db="EMBL/GenBank/DDBJ databases">
        <title>Streptomyces albireticuli Genome sequencing and assembly.</title>
        <authorList>
            <person name="Wang Y."/>
            <person name="Du B."/>
            <person name="Ding Y."/>
            <person name="Liu H."/>
            <person name="Hou Q."/>
            <person name="Liu K."/>
            <person name="Yao L."/>
            <person name="Wang C."/>
        </authorList>
    </citation>
    <scope>NUCLEOTIDE SEQUENCE [LARGE SCALE GENOMIC DNA]</scope>
    <source>
        <strain evidence="3 4">MDJK11</strain>
    </source>
</reference>
<organism evidence="3 4">
    <name type="scientific">Streptomyces albireticuli</name>
    <dbReference type="NCBI Taxonomy" id="1940"/>
    <lineage>
        <taxon>Bacteria</taxon>
        <taxon>Bacillati</taxon>
        <taxon>Actinomycetota</taxon>
        <taxon>Actinomycetes</taxon>
        <taxon>Kitasatosporales</taxon>
        <taxon>Streptomycetaceae</taxon>
        <taxon>Streptomyces</taxon>
    </lineage>
</organism>
<evidence type="ECO:0000313" key="3">
    <source>
        <dbReference type="EMBL" id="ARZ71507.1"/>
    </source>
</evidence>
<dbReference type="InterPro" id="IPR006015">
    <property type="entry name" value="Universal_stress_UspA"/>
</dbReference>
<gene>
    <name evidence="3" type="ORF">SMD11_5931</name>
</gene>
<comment type="similarity">
    <text evidence="1">Belongs to the universal stress protein A family.</text>
</comment>
<dbReference type="Proteomes" id="UP000195755">
    <property type="component" value="Chromosome"/>
</dbReference>
<dbReference type="PANTHER" id="PTHR31964">
    <property type="entry name" value="ADENINE NUCLEOTIDE ALPHA HYDROLASES-LIKE SUPERFAMILY PROTEIN"/>
    <property type="match status" value="1"/>
</dbReference>
<dbReference type="EMBL" id="CP021744">
    <property type="protein sequence ID" value="ARZ71507.1"/>
    <property type="molecule type" value="Genomic_DNA"/>
</dbReference>
<dbReference type="Gene3D" id="3.40.50.12370">
    <property type="match status" value="1"/>
</dbReference>
<evidence type="ECO:0000313" key="4">
    <source>
        <dbReference type="Proteomes" id="UP000195755"/>
    </source>
</evidence>
<dbReference type="InterPro" id="IPR006016">
    <property type="entry name" value="UspA"/>
</dbReference>
<feature type="domain" description="UspA" evidence="2">
    <location>
        <begin position="1"/>
        <end position="139"/>
    </location>
</feature>
<name>A0A1Z2LB30_9ACTN</name>
<protein>
    <recommendedName>
        <fullName evidence="2">UspA domain-containing protein</fullName>
    </recommendedName>
</protein>
<proteinExistence type="inferred from homology"/>
<dbReference type="PANTHER" id="PTHR31964:SF113">
    <property type="entry name" value="USPA DOMAIN-CONTAINING PROTEIN"/>
    <property type="match status" value="1"/>
</dbReference>
<dbReference type="KEGG" id="salj:SMD11_5931"/>
<dbReference type="PRINTS" id="PR01438">
    <property type="entry name" value="UNVRSLSTRESS"/>
</dbReference>
<sequence>MVGVDGSDGSLEALRRAAGEARRHLARLRPVLVHSSPEGDYTDLMWPPDPEMARELDDRARATLTDACERALGGLPGDLRCEPVVARGQVGPLLVAAACREGDLLVVGGGSHGAVHRFVMGSVSRYCLRHAPCPVLVVPPAAAGHDRRRARPELCLSSSAGKG</sequence>
<evidence type="ECO:0000259" key="2">
    <source>
        <dbReference type="Pfam" id="PF00582"/>
    </source>
</evidence>
<dbReference type="Pfam" id="PF00582">
    <property type="entry name" value="Usp"/>
    <property type="match status" value="1"/>
</dbReference>
<dbReference type="CDD" id="cd00293">
    <property type="entry name" value="USP-like"/>
    <property type="match status" value="1"/>
</dbReference>
<dbReference type="AlphaFoldDB" id="A0A1Z2LB30"/>
<evidence type="ECO:0000256" key="1">
    <source>
        <dbReference type="ARBA" id="ARBA00008791"/>
    </source>
</evidence>
<dbReference type="SUPFAM" id="SSF52402">
    <property type="entry name" value="Adenine nucleotide alpha hydrolases-like"/>
    <property type="match status" value="1"/>
</dbReference>